<proteinExistence type="predicted"/>
<organism evidence="1 2">
    <name type="scientific">Trachymyrmex cornetzi</name>
    <dbReference type="NCBI Taxonomy" id="471704"/>
    <lineage>
        <taxon>Eukaryota</taxon>
        <taxon>Metazoa</taxon>
        <taxon>Ecdysozoa</taxon>
        <taxon>Arthropoda</taxon>
        <taxon>Hexapoda</taxon>
        <taxon>Insecta</taxon>
        <taxon>Pterygota</taxon>
        <taxon>Neoptera</taxon>
        <taxon>Endopterygota</taxon>
        <taxon>Hymenoptera</taxon>
        <taxon>Apocrita</taxon>
        <taxon>Aculeata</taxon>
        <taxon>Formicoidea</taxon>
        <taxon>Formicidae</taxon>
        <taxon>Myrmicinae</taxon>
        <taxon>Trachymyrmex</taxon>
    </lineage>
</organism>
<dbReference type="Proteomes" id="UP000078492">
    <property type="component" value="Unassembled WGS sequence"/>
</dbReference>
<name>A0A151JQX8_9HYME</name>
<gene>
    <name evidence="1" type="ORF">ALC57_01123</name>
</gene>
<dbReference type="EMBL" id="KQ978646">
    <property type="protein sequence ID" value="KYN29456.1"/>
    <property type="molecule type" value="Genomic_DNA"/>
</dbReference>
<feature type="non-terminal residue" evidence="1">
    <location>
        <position position="1"/>
    </location>
</feature>
<dbReference type="STRING" id="471704.A0A151JQX8"/>
<accession>A0A151JQX8</accession>
<evidence type="ECO:0000313" key="2">
    <source>
        <dbReference type="Proteomes" id="UP000078492"/>
    </source>
</evidence>
<keyword evidence="2" id="KW-1185">Reference proteome</keyword>
<evidence type="ECO:0000313" key="1">
    <source>
        <dbReference type="EMBL" id="KYN29456.1"/>
    </source>
</evidence>
<sequence length="112" mass="12606">PIPPVIQLLVAIRFYATGSYLITVADFCGISESSAQRIVHRVSPIIAALNNEFIKLPMSAEQIHQNQKEFFQIAKFINVIGCVDCTHIKVESCGGRENELYRNRKGFFSFSI</sequence>
<dbReference type="AlphaFoldDB" id="A0A151JQX8"/>
<reference evidence="1 2" key="1">
    <citation type="submission" date="2015-09" db="EMBL/GenBank/DDBJ databases">
        <title>Trachymyrmex cornetzi WGS genome.</title>
        <authorList>
            <person name="Nygaard S."/>
            <person name="Hu H."/>
            <person name="Boomsma J."/>
            <person name="Zhang G."/>
        </authorList>
    </citation>
    <scope>NUCLEOTIDE SEQUENCE [LARGE SCALE GENOMIC DNA]</scope>
    <source>
        <strain evidence="1">Tcor2-1</strain>
        <tissue evidence="1">Whole body</tissue>
    </source>
</reference>
<protein>
    <submittedName>
        <fullName evidence="1">Putative nuclease HARBI1</fullName>
    </submittedName>
</protein>